<comment type="caution">
    <text evidence="1">The sequence shown here is derived from an EMBL/GenBank/DDBJ whole genome shotgun (WGS) entry which is preliminary data.</text>
</comment>
<dbReference type="Proteomes" id="UP001161017">
    <property type="component" value="Unassembled WGS sequence"/>
</dbReference>
<gene>
    <name evidence="1" type="ORF">OHK93_003539</name>
</gene>
<reference evidence="1" key="1">
    <citation type="journal article" date="2023" name="Genome Biol. Evol.">
        <title>First Whole Genome Sequence and Flow Cytometry Genome Size Data for the Lichen-Forming Fungus Ramalina farinacea (Ascomycota).</title>
        <authorList>
            <person name="Llewellyn T."/>
            <person name="Mian S."/>
            <person name="Hill R."/>
            <person name="Leitch I.J."/>
            <person name="Gaya E."/>
        </authorList>
    </citation>
    <scope>NUCLEOTIDE SEQUENCE</scope>
    <source>
        <strain evidence="1">LIQ254RAFAR</strain>
    </source>
</reference>
<proteinExistence type="predicted"/>
<name>A0AA43QVZ3_9LECA</name>
<dbReference type="AlphaFoldDB" id="A0AA43QVZ3"/>
<keyword evidence="2" id="KW-1185">Reference proteome</keyword>
<evidence type="ECO:0000313" key="1">
    <source>
        <dbReference type="EMBL" id="MDI1492326.1"/>
    </source>
</evidence>
<protein>
    <submittedName>
        <fullName evidence="1">Uncharacterized protein</fullName>
    </submittedName>
</protein>
<evidence type="ECO:0000313" key="2">
    <source>
        <dbReference type="Proteomes" id="UP001161017"/>
    </source>
</evidence>
<organism evidence="1 2">
    <name type="scientific">Ramalina farinacea</name>
    <dbReference type="NCBI Taxonomy" id="258253"/>
    <lineage>
        <taxon>Eukaryota</taxon>
        <taxon>Fungi</taxon>
        <taxon>Dikarya</taxon>
        <taxon>Ascomycota</taxon>
        <taxon>Pezizomycotina</taxon>
        <taxon>Lecanoromycetes</taxon>
        <taxon>OSLEUM clade</taxon>
        <taxon>Lecanoromycetidae</taxon>
        <taxon>Lecanorales</taxon>
        <taxon>Lecanorineae</taxon>
        <taxon>Ramalinaceae</taxon>
        <taxon>Ramalina</taxon>
    </lineage>
</organism>
<sequence>MPPWSTTPSPLPAWPPPTGLTTINCPLNSTILSIHASTHIDAPAPLIWDTLRNTTTYPDWNLFCPAANITSQLNTNIPPNILSEGSSFTLTVAINQTAKDPATGKAVTAPSYEYVTDVSTPACPSGYVPKSILEGGGGFYPDLSKVYRIAWATNLEPVPLDIFTERFSEIVELGEGQGCEYRTWENQGGPLAEQVKSTYEDLLNEDFGLWAEGLKRESEARCK</sequence>
<dbReference type="SUPFAM" id="SSF55961">
    <property type="entry name" value="Bet v1-like"/>
    <property type="match status" value="1"/>
</dbReference>
<accession>A0AA43QVZ3</accession>
<dbReference type="EMBL" id="JAPUFD010000018">
    <property type="protein sequence ID" value="MDI1492326.1"/>
    <property type="molecule type" value="Genomic_DNA"/>
</dbReference>